<proteinExistence type="inferred from homology"/>
<dbReference type="Pfam" id="PF02765">
    <property type="entry name" value="POT1"/>
    <property type="match status" value="1"/>
</dbReference>
<feature type="domain" description="Telomeric single stranded DNA binding POT1/Cdc13" evidence="10">
    <location>
        <begin position="20"/>
        <end position="156"/>
    </location>
</feature>
<keyword evidence="7" id="KW-0238">DNA-binding</keyword>
<evidence type="ECO:0000256" key="1">
    <source>
        <dbReference type="ARBA" id="ARBA00004123"/>
    </source>
</evidence>
<evidence type="ECO:0000256" key="9">
    <source>
        <dbReference type="SAM" id="MobiDB-lite"/>
    </source>
</evidence>
<dbReference type="SUPFAM" id="SSF50249">
    <property type="entry name" value="Nucleic acid-binding proteins"/>
    <property type="match status" value="2"/>
</dbReference>
<dbReference type="FunFam" id="2.40.50.140:FF:000303">
    <property type="entry name" value="Protection of telomeres protein 1"/>
    <property type="match status" value="1"/>
</dbReference>
<evidence type="ECO:0000256" key="8">
    <source>
        <dbReference type="ARBA" id="ARBA00023242"/>
    </source>
</evidence>
<organism evidence="11 12">
    <name type="scientific">Amylocarpus encephaloides</name>
    <dbReference type="NCBI Taxonomy" id="45428"/>
    <lineage>
        <taxon>Eukaryota</taxon>
        <taxon>Fungi</taxon>
        <taxon>Dikarya</taxon>
        <taxon>Ascomycota</taxon>
        <taxon>Pezizomycotina</taxon>
        <taxon>Leotiomycetes</taxon>
        <taxon>Helotiales</taxon>
        <taxon>Helotiales incertae sedis</taxon>
        <taxon>Amylocarpus</taxon>
    </lineage>
</organism>
<dbReference type="GO" id="GO:0010521">
    <property type="term" value="F:telomerase inhibitor activity"/>
    <property type="evidence" value="ECO:0007669"/>
    <property type="project" value="TreeGrafter"/>
</dbReference>
<evidence type="ECO:0000313" key="12">
    <source>
        <dbReference type="Proteomes" id="UP000824998"/>
    </source>
</evidence>
<comment type="subcellular location">
    <subcellularLocation>
        <location evidence="2">Chromosome</location>
        <location evidence="2">Telomere</location>
    </subcellularLocation>
    <subcellularLocation>
        <location evidence="1">Nucleus</location>
    </subcellularLocation>
</comment>
<feature type="compositionally biased region" description="Acidic residues" evidence="9">
    <location>
        <begin position="610"/>
        <end position="619"/>
    </location>
</feature>
<keyword evidence="6" id="KW-0779">Telomere</keyword>
<dbReference type="GO" id="GO:0098505">
    <property type="term" value="F:G-rich strand telomeric DNA binding"/>
    <property type="evidence" value="ECO:0007669"/>
    <property type="project" value="TreeGrafter"/>
</dbReference>
<gene>
    <name evidence="11" type="ORF">BJ875DRAFT_476917</name>
</gene>
<dbReference type="Pfam" id="PF16686">
    <property type="entry name" value="POT1PC"/>
    <property type="match status" value="1"/>
</dbReference>
<feature type="compositionally biased region" description="Basic and acidic residues" evidence="9">
    <location>
        <begin position="356"/>
        <end position="380"/>
    </location>
</feature>
<feature type="region of interest" description="Disordered" evidence="9">
    <location>
        <begin position="643"/>
        <end position="662"/>
    </location>
</feature>
<evidence type="ECO:0000256" key="3">
    <source>
        <dbReference type="ARBA" id="ARBA00008442"/>
    </source>
</evidence>
<evidence type="ECO:0000313" key="11">
    <source>
        <dbReference type="EMBL" id="KAG9228666.1"/>
    </source>
</evidence>
<dbReference type="InterPro" id="IPR028389">
    <property type="entry name" value="POT1"/>
</dbReference>
<dbReference type="GO" id="GO:0016233">
    <property type="term" value="P:telomere capping"/>
    <property type="evidence" value="ECO:0007669"/>
    <property type="project" value="TreeGrafter"/>
</dbReference>
<name>A0A9P7Y7V8_9HELO</name>
<feature type="compositionally biased region" description="Low complexity" evidence="9">
    <location>
        <begin position="582"/>
        <end position="594"/>
    </location>
</feature>
<keyword evidence="12" id="KW-1185">Reference proteome</keyword>
<evidence type="ECO:0000256" key="6">
    <source>
        <dbReference type="ARBA" id="ARBA00022895"/>
    </source>
</evidence>
<reference evidence="11" key="1">
    <citation type="journal article" date="2021" name="IMA Fungus">
        <title>Genomic characterization of three marine fungi, including Emericellopsis atlantica sp. nov. with signatures of a generalist lifestyle and marine biomass degradation.</title>
        <authorList>
            <person name="Hagestad O.C."/>
            <person name="Hou L."/>
            <person name="Andersen J.H."/>
            <person name="Hansen E.H."/>
            <person name="Altermark B."/>
            <person name="Li C."/>
            <person name="Kuhnert E."/>
            <person name="Cox R.J."/>
            <person name="Crous P.W."/>
            <person name="Spatafora J.W."/>
            <person name="Lail K."/>
            <person name="Amirebrahimi M."/>
            <person name="Lipzen A."/>
            <person name="Pangilinan J."/>
            <person name="Andreopoulos W."/>
            <person name="Hayes R.D."/>
            <person name="Ng V."/>
            <person name="Grigoriev I.V."/>
            <person name="Jackson S.A."/>
            <person name="Sutton T.D.S."/>
            <person name="Dobson A.D.W."/>
            <person name="Rama T."/>
        </authorList>
    </citation>
    <scope>NUCLEOTIDE SEQUENCE</scope>
    <source>
        <strain evidence="11">TRa018bII</strain>
    </source>
</reference>
<accession>A0A9P7Y7V8</accession>
<dbReference type="InterPro" id="IPR012340">
    <property type="entry name" value="NA-bd_OB-fold"/>
</dbReference>
<protein>
    <recommendedName>
        <fullName evidence="4">Protection of telomeres protein 1</fullName>
    </recommendedName>
</protein>
<dbReference type="GO" id="GO:0032210">
    <property type="term" value="P:regulation of telomere maintenance via telomerase"/>
    <property type="evidence" value="ECO:0007669"/>
    <property type="project" value="TreeGrafter"/>
</dbReference>
<dbReference type="GO" id="GO:0000783">
    <property type="term" value="C:nuclear telomere cap complex"/>
    <property type="evidence" value="ECO:0007669"/>
    <property type="project" value="TreeGrafter"/>
</dbReference>
<dbReference type="PANTHER" id="PTHR14513">
    <property type="entry name" value="PROTECTION OF TELOMERES 1"/>
    <property type="match status" value="1"/>
</dbReference>
<keyword evidence="8" id="KW-0539">Nucleus</keyword>
<comment type="similarity">
    <text evidence="3">Belongs to the telombin family.</text>
</comment>
<feature type="compositionally biased region" description="Polar residues" evidence="9">
    <location>
        <begin position="621"/>
        <end position="636"/>
    </location>
</feature>
<evidence type="ECO:0000256" key="4">
    <source>
        <dbReference type="ARBA" id="ARBA00015253"/>
    </source>
</evidence>
<sequence length="709" mass="80622">MSTSRPTEEALRAGTVPAGFVSISEALTLNPGRFVNVIGFVKDFMPPKQTSRDAKCSFELVDPSISPEGSCIKVHYFTAMERMPNITGPSDLIVLRDIKIQNFGSTISLLSNMQTECHVLESSRIPPDLLSHHKTPPWKSTSVKHKSLYELPNRDELIYAIWAFKQAEEMNLPCPQIFEMRAAQSMTTKEKFSLLKDVEPLGFYDLIGQALKIYRTREGFYEIQFSDYTVNSRFHEFVEGDTTLDREAGDEYGYVKKNLEGHTWLGPFGKFTLQITLYDMNAEWAGRHVQANQWLSLKNVRIVQSEHGNFWGKIHGDRMKVDKVHLEILDPTSGPDQMDDRLKEAISRSRQYWEDLKKKQARKANTDEKRKADQGPEKMNSKKRRKEQRAAAVKNAQEIDSKKGQAVNLNTNIECRYKDQHITPFSQILAPLPLARDDDGQTIASPFTLANYNTLVRVVDFFPHRLEAFAVGYRPHDYDILSDYSGDENSEDEANRQVEKRWEWRFALLLEDASTRDVDERHRLWVVVDNHAAEGLFRDLDDATDLRKNPILLSALREKLFTLWGDLEEQTALTLSQEKISSSHPQSTSSTATTCSLGSSPNHQAGDDQPSLEDSDDENIPSYQKQYSPGNQSSALQERDTNIPTFTDQFPPKPITSSTAPKVVPKNKPFTCCIKQYGVKVKEADPRLANAGKGKRWQRMFGLFGATIL</sequence>
<evidence type="ECO:0000256" key="5">
    <source>
        <dbReference type="ARBA" id="ARBA00022454"/>
    </source>
</evidence>
<dbReference type="EMBL" id="MU251882">
    <property type="protein sequence ID" value="KAG9228666.1"/>
    <property type="molecule type" value="Genomic_DNA"/>
</dbReference>
<evidence type="ECO:0000256" key="7">
    <source>
        <dbReference type="ARBA" id="ARBA00023125"/>
    </source>
</evidence>
<feature type="region of interest" description="Disordered" evidence="9">
    <location>
        <begin position="577"/>
        <end position="636"/>
    </location>
</feature>
<dbReference type="Proteomes" id="UP000824998">
    <property type="component" value="Unassembled WGS sequence"/>
</dbReference>
<feature type="region of interest" description="Disordered" evidence="9">
    <location>
        <begin position="356"/>
        <end position="389"/>
    </location>
</feature>
<evidence type="ECO:0000256" key="2">
    <source>
        <dbReference type="ARBA" id="ARBA00004574"/>
    </source>
</evidence>
<dbReference type="SMART" id="SM00976">
    <property type="entry name" value="Telo_bind"/>
    <property type="match status" value="1"/>
</dbReference>
<comment type="caution">
    <text evidence="11">The sequence shown here is derived from an EMBL/GenBank/DDBJ whole genome shotgun (WGS) entry which is preliminary data.</text>
</comment>
<dbReference type="Gene3D" id="2.40.50.140">
    <property type="entry name" value="Nucleic acid-binding proteins"/>
    <property type="match status" value="2"/>
</dbReference>
<keyword evidence="5" id="KW-0158">Chromosome</keyword>
<dbReference type="PANTHER" id="PTHR14513:SF0">
    <property type="entry name" value="PROTECTION OF TELOMERES PROTEIN 1"/>
    <property type="match status" value="1"/>
</dbReference>
<dbReference type="OrthoDB" id="2186770at2759"/>
<dbReference type="AlphaFoldDB" id="A0A9P7Y7V8"/>
<dbReference type="InterPro" id="IPR011564">
    <property type="entry name" value="Telomer_end-bd_POT1/Cdc13"/>
</dbReference>
<dbReference type="InterPro" id="IPR032042">
    <property type="entry name" value="POT1PC"/>
</dbReference>
<evidence type="ECO:0000259" key="10">
    <source>
        <dbReference type="SMART" id="SM00976"/>
    </source>
</evidence>